<protein>
    <recommendedName>
        <fullName evidence="6">Small ribosomal subunit protein uS13</fullName>
    </recommendedName>
</protein>
<evidence type="ECO:0000256" key="3">
    <source>
        <dbReference type="ARBA" id="ARBA00022884"/>
    </source>
</evidence>
<dbReference type="Gene3D" id="4.10.910.10">
    <property type="entry name" value="30s ribosomal protein s13, domain 2"/>
    <property type="match status" value="1"/>
</dbReference>
<dbReference type="PROSITE" id="PS50159">
    <property type="entry name" value="RIBOSOMAL_S13_2"/>
    <property type="match status" value="1"/>
</dbReference>
<dbReference type="Gene3D" id="1.10.8.50">
    <property type="match status" value="1"/>
</dbReference>
<evidence type="ECO:0000256" key="2">
    <source>
        <dbReference type="ARBA" id="ARBA00022730"/>
    </source>
</evidence>
<dbReference type="InterPro" id="IPR001892">
    <property type="entry name" value="Ribosomal_uS13"/>
</dbReference>
<dbReference type="Proteomes" id="UP000272051">
    <property type="component" value="Unassembled WGS sequence"/>
</dbReference>
<dbReference type="Proteomes" id="UP000278475">
    <property type="component" value="Unassembled WGS sequence"/>
</dbReference>
<dbReference type="Pfam" id="PF00416">
    <property type="entry name" value="Ribosomal_S13"/>
    <property type="match status" value="1"/>
</dbReference>
<dbReference type="PIRSF" id="PIRSF002134">
    <property type="entry name" value="Ribosomal_S13"/>
    <property type="match status" value="1"/>
</dbReference>
<dbReference type="NCBIfam" id="NF003140">
    <property type="entry name" value="PRK04053.1"/>
    <property type="match status" value="1"/>
</dbReference>
<reference evidence="10 11" key="1">
    <citation type="submission" date="2018-06" db="EMBL/GenBank/DDBJ databases">
        <title>Extensive metabolic versatility and redundancy in microbially diverse, dynamic hydrothermal sediments.</title>
        <authorList>
            <person name="Dombrowski N."/>
            <person name="Teske A."/>
            <person name="Baker B.J."/>
        </authorList>
    </citation>
    <scope>NUCLEOTIDE SEQUENCE [LARGE SCALE GENOMIC DNA]</scope>
    <source>
        <strain evidence="9">B34_G17</strain>
        <strain evidence="8">B66_G16</strain>
    </source>
</reference>
<dbReference type="PANTHER" id="PTHR10871:SF3">
    <property type="entry name" value="SMALL RIBOSOMAL SUBUNIT PROTEIN US13"/>
    <property type="match status" value="1"/>
</dbReference>
<dbReference type="InterPro" id="IPR018269">
    <property type="entry name" value="Ribosomal_uS13_CS"/>
</dbReference>
<dbReference type="InterPro" id="IPR027437">
    <property type="entry name" value="Rbsml_uS13_C"/>
</dbReference>
<evidence type="ECO:0000256" key="7">
    <source>
        <dbReference type="RuleBase" id="RU003830"/>
    </source>
</evidence>
<dbReference type="PANTHER" id="PTHR10871">
    <property type="entry name" value="30S RIBOSOMAL PROTEIN S13/40S RIBOSOMAL PROTEIN S18"/>
    <property type="match status" value="1"/>
</dbReference>
<dbReference type="GO" id="GO:0005829">
    <property type="term" value="C:cytosol"/>
    <property type="evidence" value="ECO:0007669"/>
    <property type="project" value="TreeGrafter"/>
</dbReference>
<keyword evidence="3 6" id="KW-0694">RNA-binding</keyword>
<comment type="similarity">
    <text evidence="1 6 7">Belongs to the universal ribosomal protein uS13 family.</text>
</comment>
<dbReference type="HAMAP" id="MF_01315">
    <property type="entry name" value="Ribosomal_uS13"/>
    <property type="match status" value="1"/>
</dbReference>
<evidence type="ECO:0000313" key="11">
    <source>
        <dbReference type="Proteomes" id="UP000278475"/>
    </source>
</evidence>
<comment type="function">
    <text evidence="6">Located at the top of the head of the 30S subunit, it contacts several helices of the 16S rRNA. In the 70S ribosome it contacts the 23S rRNA (bridge B1a) and protein L5 of the 50S subunit (bridge B1b), connecting the 2 subunits; these bridges are implicated in subunit movement.</text>
</comment>
<dbReference type="SUPFAM" id="SSF46946">
    <property type="entry name" value="S13-like H2TH domain"/>
    <property type="match status" value="1"/>
</dbReference>
<dbReference type="AlphaFoldDB" id="A0A497F0L9"/>
<evidence type="ECO:0000256" key="5">
    <source>
        <dbReference type="ARBA" id="ARBA00023274"/>
    </source>
</evidence>
<evidence type="ECO:0000256" key="6">
    <source>
        <dbReference type="HAMAP-Rule" id="MF_01315"/>
    </source>
</evidence>
<comment type="subunit">
    <text evidence="6">Part of the 30S ribosomal subunit. Forms a loose heterodimer with protein S19. Forms two bridges to the 50S subunit in the 70S ribosome.</text>
</comment>
<evidence type="ECO:0000256" key="1">
    <source>
        <dbReference type="ARBA" id="ARBA00008080"/>
    </source>
</evidence>
<comment type="caution">
    <text evidence="9">The sequence shown here is derived from an EMBL/GenBank/DDBJ whole genome shotgun (WGS) entry which is preliminary data.</text>
</comment>
<dbReference type="InterPro" id="IPR010979">
    <property type="entry name" value="Ribosomal_uS13-like_H2TH"/>
</dbReference>
<organism evidence="9 10">
    <name type="scientific">Thermoproteota archaeon</name>
    <dbReference type="NCBI Taxonomy" id="2056631"/>
    <lineage>
        <taxon>Archaea</taxon>
        <taxon>Thermoproteota</taxon>
    </lineage>
</organism>
<dbReference type="PROSITE" id="PS00646">
    <property type="entry name" value="RIBOSOMAL_S13_1"/>
    <property type="match status" value="1"/>
</dbReference>
<keyword evidence="2 6" id="KW-0699">rRNA-binding</keyword>
<proteinExistence type="inferred from homology"/>
<dbReference type="InterPro" id="IPR019977">
    <property type="entry name" value="Ribosomal_uS13_archaeal"/>
</dbReference>
<gene>
    <name evidence="6" type="primary">rps13</name>
    <name evidence="8" type="ORF">DRJ31_04400</name>
    <name evidence="9" type="ORF">DRJ33_03760</name>
</gene>
<sequence>MKAKLSEFKHIVRIADTDLDGTLKVAYALSRIRGIGITLAYAIARLTGIDPNARLGSLSDADLKKLEEAVRNVSSLGLPAYMLNRRKDPETGRDLHLIGSDLVMAVKLDVDRLKKIKCWRGIRHALGLKVRGQCTKTTGRFGKTVGVTRKAK</sequence>
<dbReference type="NCBIfam" id="TIGR03629">
    <property type="entry name" value="uS13_arch"/>
    <property type="match status" value="1"/>
</dbReference>
<dbReference type="EMBL" id="QMQV01000030">
    <property type="protein sequence ID" value="RLE49558.1"/>
    <property type="molecule type" value="Genomic_DNA"/>
</dbReference>
<dbReference type="GO" id="GO:0015935">
    <property type="term" value="C:small ribosomal subunit"/>
    <property type="evidence" value="ECO:0007669"/>
    <property type="project" value="TreeGrafter"/>
</dbReference>
<dbReference type="GO" id="GO:0019843">
    <property type="term" value="F:rRNA binding"/>
    <property type="evidence" value="ECO:0007669"/>
    <property type="project" value="UniProtKB-UniRule"/>
</dbReference>
<dbReference type="FunFam" id="4.10.910.10:FF:000002">
    <property type="entry name" value="40S ribosomal protein S18"/>
    <property type="match status" value="1"/>
</dbReference>
<keyword evidence="4 6" id="KW-0689">Ribosomal protein</keyword>
<evidence type="ECO:0000313" key="9">
    <source>
        <dbReference type="EMBL" id="RLE52470.1"/>
    </source>
</evidence>
<name>A0A497F0L9_9CREN</name>
<dbReference type="EMBL" id="QMQX01000052">
    <property type="protein sequence ID" value="RLE52470.1"/>
    <property type="molecule type" value="Genomic_DNA"/>
</dbReference>
<keyword evidence="5 6" id="KW-0687">Ribonucleoprotein</keyword>
<evidence type="ECO:0000313" key="10">
    <source>
        <dbReference type="Proteomes" id="UP000272051"/>
    </source>
</evidence>
<evidence type="ECO:0000256" key="4">
    <source>
        <dbReference type="ARBA" id="ARBA00022980"/>
    </source>
</evidence>
<dbReference type="GO" id="GO:0006412">
    <property type="term" value="P:translation"/>
    <property type="evidence" value="ECO:0007669"/>
    <property type="project" value="UniProtKB-UniRule"/>
</dbReference>
<dbReference type="GO" id="GO:0003735">
    <property type="term" value="F:structural constituent of ribosome"/>
    <property type="evidence" value="ECO:0007669"/>
    <property type="project" value="InterPro"/>
</dbReference>
<accession>A0A497F0L9</accession>
<evidence type="ECO:0000313" key="8">
    <source>
        <dbReference type="EMBL" id="RLE49558.1"/>
    </source>
</evidence>